<gene>
    <name evidence="2" type="ORF">C5749_14535</name>
</gene>
<keyword evidence="1" id="KW-0472">Membrane</keyword>
<dbReference type="RefSeq" id="WP_105726862.1">
    <property type="nucleotide sequence ID" value="NZ_PVBS01000002.1"/>
</dbReference>
<feature type="transmembrane region" description="Helical" evidence="1">
    <location>
        <begin position="69"/>
        <end position="88"/>
    </location>
</feature>
<feature type="transmembrane region" description="Helical" evidence="1">
    <location>
        <begin position="36"/>
        <end position="57"/>
    </location>
</feature>
<keyword evidence="3" id="KW-1185">Reference proteome</keyword>
<feature type="transmembrane region" description="Helical" evidence="1">
    <location>
        <begin position="7"/>
        <end position="24"/>
    </location>
</feature>
<evidence type="ECO:0000313" key="2">
    <source>
        <dbReference type="EMBL" id="PRD54652.1"/>
    </source>
</evidence>
<proteinExistence type="predicted"/>
<evidence type="ECO:0000313" key="3">
    <source>
        <dbReference type="Proteomes" id="UP000238642"/>
    </source>
</evidence>
<accession>A0A2S9JNG2</accession>
<evidence type="ECO:0000256" key="1">
    <source>
        <dbReference type="SAM" id="Phobius"/>
    </source>
</evidence>
<dbReference type="Pfam" id="PF17329">
    <property type="entry name" value="DUF5367"/>
    <property type="match status" value="1"/>
</dbReference>
<organism evidence="2 3">
    <name type="scientific">Sphingobacterium gobiense</name>
    <dbReference type="NCBI Taxonomy" id="1382456"/>
    <lineage>
        <taxon>Bacteria</taxon>
        <taxon>Pseudomonadati</taxon>
        <taxon>Bacteroidota</taxon>
        <taxon>Sphingobacteriia</taxon>
        <taxon>Sphingobacteriales</taxon>
        <taxon>Sphingobacteriaceae</taxon>
        <taxon>Sphingobacterium</taxon>
    </lineage>
</organism>
<feature type="transmembrane region" description="Helical" evidence="1">
    <location>
        <begin position="100"/>
        <end position="120"/>
    </location>
</feature>
<keyword evidence="1" id="KW-1133">Transmembrane helix</keyword>
<name>A0A2S9JNG2_9SPHI</name>
<dbReference type="EMBL" id="PVBS01000002">
    <property type="protein sequence ID" value="PRD54652.1"/>
    <property type="molecule type" value="Genomic_DNA"/>
</dbReference>
<dbReference type="OrthoDB" id="840428at2"/>
<dbReference type="Proteomes" id="UP000238642">
    <property type="component" value="Unassembled WGS sequence"/>
</dbReference>
<reference evidence="2 3" key="1">
    <citation type="submission" date="2018-02" db="EMBL/GenBank/DDBJ databases">
        <title>The draft genome of Sphingobacterium gobiense H7.</title>
        <authorList>
            <person name="Li L."/>
            <person name="Liu L."/>
            <person name="Zhang X."/>
            <person name="Wang T."/>
            <person name="Liang L."/>
        </authorList>
    </citation>
    <scope>NUCLEOTIDE SEQUENCE [LARGE SCALE GENOMIC DNA]</scope>
    <source>
        <strain evidence="2 3">ACCC 05757</strain>
    </source>
</reference>
<sequence length="130" mass="14716">MKHFRAISIGAMVWVFIFLTFAVLEYVPTIKDSLNLQVLAVGILIVPYAIFGASIFYKNGNEEHGMKVGIIMALTALILDAVVTVPFVEIPRGGSYQSFFSFPLLWVLAFINIATVYFYWRLKNKESFPK</sequence>
<comment type="caution">
    <text evidence="2">The sequence shown here is derived from an EMBL/GenBank/DDBJ whole genome shotgun (WGS) entry which is preliminary data.</text>
</comment>
<keyword evidence="1" id="KW-0812">Transmembrane</keyword>
<evidence type="ECO:0008006" key="4">
    <source>
        <dbReference type="Google" id="ProtNLM"/>
    </source>
</evidence>
<dbReference type="AlphaFoldDB" id="A0A2S9JNG2"/>
<dbReference type="InterPro" id="IPR020509">
    <property type="entry name" value="Uncharacterised_YnzE"/>
</dbReference>
<protein>
    <recommendedName>
        <fullName evidence="4">DUF5367 domain-containing protein</fullName>
    </recommendedName>
</protein>